<dbReference type="GO" id="GO:0034274">
    <property type="term" value="C:Atg12-Atg5-Atg16 complex"/>
    <property type="evidence" value="ECO:0007669"/>
    <property type="project" value="TreeGrafter"/>
</dbReference>
<dbReference type="GO" id="GO:0061723">
    <property type="term" value="P:glycophagy"/>
    <property type="evidence" value="ECO:0007669"/>
    <property type="project" value="TreeGrafter"/>
</dbReference>
<dbReference type="GO" id="GO:0000045">
    <property type="term" value="P:autophagosome assembly"/>
    <property type="evidence" value="ECO:0007669"/>
    <property type="project" value="InterPro"/>
</dbReference>
<dbReference type="OrthoDB" id="10003551at2759"/>
<evidence type="ECO:0000256" key="5">
    <source>
        <dbReference type="SAM" id="MobiDB-lite"/>
    </source>
</evidence>
<evidence type="ECO:0000256" key="1">
    <source>
        <dbReference type="ARBA" id="ARBA00022499"/>
    </source>
</evidence>
<dbReference type="AlphaFoldDB" id="W7TH62"/>
<comment type="subunit">
    <text evidence="4">Forms a conjugate with ATG5.</text>
</comment>
<sequence length="213" mass="22467">MEEEREEDATSSGAPAASPPSVPQAQAFDEPPSMPTLRIEREDDIPSRTSQATSTALTAATPAMCSRPGGPAGEDFSMNASTSTGGTVDLLRPSASTASSPSAPTPQSTQHSASLCPGQTAPAHAARVKLQLMAVGRAPRLTQSKFFVQASEPFRALFPVLRRLLQLKESEALFVFVNSAFAPAPEDKFGDLQKCFSRGGALIINYSLDEAWG</sequence>
<gene>
    <name evidence="6" type="ORF">Naga_100078g13</name>
</gene>
<dbReference type="GO" id="GO:0019776">
    <property type="term" value="F:Atg8-family ligase activity"/>
    <property type="evidence" value="ECO:0007669"/>
    <property type="project" value="TreeGrafter"/>
</dbReference>
<proteinExistence type="inferred from homology"/>
<dbReference type="SUPFAM" id="SSF54236">
    <property type="entry name" value="Ubiquitin-like"/>
    <property type="match status" value="1"/>
</dbReference>
<accession>W7TH62</accession>
<dbReference type="Pfam" id="PF04110">
    <property type="entry name" value="APG12"/>
    <property type="match status" value="1"/>
</dbReference>
<keyword evidence="1 4" id="KW-1017">Isopeptide bond</keyword>
<keyword evidence="3 4" id="KW-0072">Autophagy</keyword>
<protein>
    <recommendedName>
        <fullName evidence="4">Ubiquitin-like protein ATG12</fullName>
    </recommendedName>
</protein>
<reference evidence="6 7" key="1">
    <citation type="journal article" date="2014" name="Mol. Plant">
        <title>Chromosome Scale Genome Assembly and Transcriptome Profiling of Nannochloropsis gaditana in Nitrogen Depletion.</title>
        <authorList>
            <person name="Corteggiani Carpinelli E."/>
            <person name="Telatin A."/>
            <person name="Vitulo N."/>
            <person name="Forcato C."/>
            <person name="D'Angelo M."/>
            <person name="Schiavon R."/>
            <person name="Vezzi A."/>
            <person name="Giacometti G.M."/>
            <person name="Morosinotto T."/>
            <person name="Valle G."/>
        </authorList>
    </citation>
    <scope>NUCLEOTIDE SEQUENCE [LARGE SCALE GENOMIC DNA]</scope>
    <source>
        <strain evidence="6 7">B-31</strain>
    </source>
</reference>
<organism evidence="6 7">
    <name type="scientific">Nannochloropsis gaditana</name>
    <dbReference type="NCBI Taxonomy" id="72520"/>
    <lineage>
        <taxon>Eukaryota</taxon>
        <taxon>Sar</taxon>
        <taxon>Stramenopiles</taxon>
        <taxon>Ochrophyta</taxon>
        <taxon>Eustigmatophyceae</taxon>
        <taxon>Eustigmatales</taxon>
        <taxon>Monodopsidaceae</taxon>
        <taxon>Nannochloropsis</taxon>
    </lineage>
</organism>
<feature type="compositionally biased region" description="Low complexity" evidence="5">
    <location>
        <begin position="47"/>
        <end position="63"/>
    </location>
</feature>
<comment type="similarity">
    <text evidence="4">Belongs to the ATG12 family.</text>
</comment>
<dbReference type="PANTHER" id="PTHR13385:SF0">
    <property type="entry name" value="UBIQUITIN-LIKE PROTEIN ATG12"/>
    <property type="match status" value="1"/>
</dbReference>
<evidence type="ECO:0000256" key="2">
    <source>
        <dbReference type="ARBA" id="ARBA00022786"/>
    </source>
</evidence>
<comment type="caution">
    <text evidence="6">The sequence shown here is derived from an EMBL/GenBank/DDBJ whole genome shotgun (WGS) entry which is preliminary data.</text>
</comment>
<dbReference type="GO" id="GO:0097352">
    <property type="term" value="P:autophagosome maturation"/>
    <property type="evidence" value="ECO:0007669"/>
    <property type="project" value="TreeGrafter"/>
</dbReference>
<dbReference type="EMBL" id="AZIL01000690">
    <property type="protein sequence ID" value="EWM26340.1"/>
    <property type="molecule type" value="Genomic_DNA"/>
</dbReference>
<keyword evidence="2 4" id="KW-0833">Ubl conjugation pathway</keyword>
<evidence type="ECO:0000256" key="4">
    <source>
        <dbReference type="RuleBase" id="RU361201"/>
    </source>
</evidence>
<dbReference type="CDD" id="cd01612">
    <property type="entry name" value="Ubl_ATG12"/>
    <property type="match status" value="1"/>
</dbReference>
<feature type="compositionally biased region" description="Low complexity" evidence="5">
    <location>
        <begin position="93"/>
        <end position="110"/>
    </location>
</feature>
<name>W7TH62_9STRA</name>
<feature type="region of interest" description="Disordered" evidence="5">
    <location>
        <begin position="1"/>
        <end position="120"/>
    </location>
</feature>
<dbReference type="GO" id="GO:0034045">
    <property type="term" value="C:phagophore assembly site membrane"/>
    <property type="evidence" value="ECO:0007669"/>
    <property type="project" value="TreeGrafter"/>
</dbReference>
<dbReference type="Gene3D" id="3.10.20.90">
    <property type="entry name" value="Phosphatidylinositol 3-kinase Catalytic Subunit, Chain A, domain 1"/>
    <property type="match status" value="1"/>
</dbReference>
<dbReference type="GO" id="GO:0000421">
    <property type="term" value="C:autophagosome membrane"/>
    <property type="evidence" value="ECO:0007669"/>
    <property type="project" value="TreeGrafter"/>
</dbReference>
<dbReference type="InterPro" id="IPR007242">
    <property type="entry name" value="Atg12"/>
</dbReference>
<evidence type="ECO:0000313" key="7">
    <source>
        <dbReference type="Proteomes" id="UP000019335"/>
    </source>
</evidence>
<dbReference type="Proteomes" id="UP000019335">
    <property type="component" value="Chromosome 9"/>
</dbReference>
<dbReference type="GO" id="GO:0034727">
    <property type="term" value="P:piecemeal microautophagy of the nucleus"/>
    <property type="evidence" value="ECO:0007669"/>
    <property type="project" value="TreeGrafter"/>
</dbReference>
<dbReference type="InterPro" id="IPR029071">
    <property type="entry name" value="Ubiquitin-like_domsf"/>
</dbReference>
<evidence type="ECO:0000313" key="6">
    <source>
        <dbReference type="EMBL" id="EWM26340.1"/>
    </source>
</evidence>
<dbReference type="GO" id="GO:0000422">
    <property type="term" value="P:autophagy of mitochondrion"/>
    <property type="evidence" value="ECO:0007669"/>
    <property type="project" value="TreeGrafter"/>
</dbReference>
<dbReference type="PANTHER" id="PTHR13385">
    <property type="entry name" value="AUTOPHAGY PROTEIN 12"/>
    <property type="match status" value="1"/>
</dbReference>
<keyword evidence="7" id="KW-1185">Reference proteome</keyword>
<evidence type="ECO:0000256" key="3">
    <source>
        <dbReference type="ARBA" id="ARBA00023006"/>
    </source>
</evidence>